<accession>A0A1G2BPQ1</accession>
<organism evidence="2 3">
    <name type="scientific">Candidatus Komeilibacteria bacterium RIFCSPLOWO2_01_FULL_53_11</name>
    <dbReference type="NCBI Taxonomy" id="1798552"/>
    <lineage>
        <taxon>Bacteria</taxon>
        <taxon>Candidatus Komeiliibacteriota</taxon>
    </lineage>
</organism>
<evidence type="ECO:0000256" key="1">
    <source>
        <dbReference type="SAM" id="Phobius"/>
    </source>
</evidence>
<dbReference type="Gene3D" id="1.20.1280.290">
    <property type="match status" value="1"/>
</dbReference>
<keyword evidence="1" id="KW-0812">Transmembrane</keyword>
<dbReference type="EMBL" id="MHKN01000049">
    <property type="protein sequence ID" value="OGY91078.1"/>
    <property type="molecule type" value="Genomic_DNA"/>
</dbReference>
<dbReference type="Proteomes" id="UP000177349">
    <property type="component" value="Unassembled WGS sequence"/>
</dbReference>
<evidence type="ECO:0000313" key="3">
    <source>
        <dbReference type="Proteomes" id="UP000177349"/>
    </source>
</evidence>
<proteinExistence type="predicted"/>
<gene>
    <name evidence="2" type="ORF">A3B31_01495</name>
</gene>
<name>A0A1G2BPQ1_9BACT</name>
<keyword evidence="1" id="KW-0472">Membrane</keyword>
<feature type="transmembrane region" description="Helical" evidence="1">
    <location>
        <begin position="186"/>
        <end position="205"/>
    </location>
</feature>
<protein>
    <submittedName>
        <fullName evidence="2">Uncharacterized protein</fullName>
    </submittedName>
</protein>
<feature type="transmembrane region" description="Helical" evidence="1">
    <location>
        <begin position="20"/>
        <end position="39"/>
    </location>
</feature>
<reference evidence="2 3" key="1">
    <citation type="journal article" date="2016" name="Nat. Commun.">
        <title>Thousands of microbial genomes shed light on interconnected biogeochemical processes in an aquifer system.</title>
        <authorList>
            <person name="Anantharaman K."/>
            <person name="Brown C.T."/>
            <person name="Hug L.A."/>
            <person name="Sharon I."/>
            <person name="Castelle C.J."/>
            <person name="Probst A.J."/>
            <person name="Thomas B.C."/>
            <person name="Singh A."/>
            <person name="Wilkins M.J."/>
            <person name="Karaoz U."/>
            <person name="Brodie E.L."/>
            <person name="Williams K.H."/>
            <person name="Hubbard S.S."/>
            <person name="Banfield J.F."/>
        </authorList>
    </citation>
    <scope>NUCLEOTIDE SEQUENCE [LARGE SCALE GENOMIC DNA]</scope>
</reference>
<sequence length="216" mass="25277">MLIEFFHQTIEYQRWGFNMLTVSSLATIFFTTVLGWAFWKQDQTVRERHSGKSVSALWHTYYAFLSLSTLIYGFHVTSIALIYNGLLCIPRFSIILGLRRYKGFALTEKISLAVFAVLPIAMYILPWKDQTFLVIAFGSIIAYAFQPWEIWKNKSAGDVDIRLIITYFIATLFWVIYSYIANIWSLMIINRIMLVLVGLTIVLWFRYRQRTAPKLP</sequence>
<keyword evidence="1" id="KW-1133">Transmembrane helix</keyword>
<feature type="transmembrane region" description="Helical" evidence="1">
    <location>
        <begin position="131"/>
        <end position="151"/>
    </location>
</feature>
<comment type="caution">
    <text evidence="2">The sequence shown here is derived from an EMBL/GenBank/DDBJ whole genome shotgun (WGS) entry which is preliminary data.</text>
</comment>
<feature type="transmembrane region" description="Helical" evidence="1">
    <location>
        <begin position="104"/>
        <end position="125"/>
    </location>
</feature>
<feature type="transmembrane region" description="Helical" evidence="1">
    <location>
        <begin position="163"/>
        <end position="180"/>
    </location>
</feature>
<feature type="transmembrane region" description="Helical" evidence="1">
    <location>
        <begin position="59"/>
        <end position="83"/>
    </location>
</feature>
<dbReference type="AlphaFoldDB" id="A0A1G2BPQ1"/>
<evidence type="ECO:0000313" key="2">
    <source>
        <dbReference type="EMBL" id="OGY91078.1"/>
    </source>
</evidence>